<dbReference type="GO" id="GO:0005743">
    <property type="term" value="C:mitochondrial inner membrane"/>
    <property type="evidence" value="ECO:0007669"/>
    <property type="project" value="TreeGrafter"/>
</dbReference>
<evidence type="ECO:0000256" key="1">
    <source>
        <dbReference type="ARBA" id="ARBA00001946"/>
    </source>
</evidence>
<evidence type="ECO:0000256" key="6">
    <source>
        <dbReference type="ARBA" id="ARBA00022989"/>
    </source>
</evidence>
<dbReference type="Proteomes" id="UP000186601">
    <property type="component" value="Unassembled WGS sequence"/>
</dbReference>
<organism evidence="9 10">
    <name type="scientific">Hermanssonia centrifuga</name>
    <dbReference type="NCBI Taxonomy" id="98765"/>
    <lineage>
        <taxon>Eukaryota</taxon>
        <taxon>Fungi</taxon>
        <taxon>Dikarya</taxon>
        <taxon>Basidiomycota</taxon>
        <taxon>Agaricomycotina</taxon>
        <taxon>Agaricomycetes</taxon>
        <taxon>Polyporales</taxon>
        <taxon>Meruliaceae</taxon>
        <taxon>Hermanssonia</taxon>
    </lineage>
</organism>
<dbReference type="OrthoDB" id="18170at2759"/>
<dbReference type="GO" id="GO:0006744">
    <property type="term" value="P:ubiquinone biosynthetic process"/>
    <property type="evidence" value="ECO:0007669"/>
    <property type="project" value="TreeGrafter"/>
</dbReference>
<dbReference type="FunFam" id="1.20.120.1780:FF:000001">
    <property type="entry name" value="4-hydroxybenzoate octaprenyltransferase"/>
    <property type="match status" value="1"/>
</dbReference>
<dbReference type="STRING" id="98765.A0A2R6QIL6"/>
<dbReference type="AlphaFoldDB" id="A0A2R6QIL6"/>
<dbReference type="Gene3D" id="1.20.120.1780">
    <property type="entry name" value="UbiA prenyltransferase"/>
    <property type="match status" value="1"/>
</dbReference>
<feature type="transmembrane region" description="Helical" evidence="8">
    <location>
        <begin position="200"/>
        <end position="219"/>
    </location>
</feature>
<feature type="transmembrane region" description="Helical" evidence="8">
    <location>
        <begin position="55"/>
        <end position="80"/>
    </location>
</feature>
<reference evidence="9 10" key="1">
    <citation type="submission" date="2018-02" db="EMBL/GenBank/DDBJ databases">
        <title>Genome sequence of the basidiomycete white-rot fungus Phlebia centrifuga.</title>
        <authorList>
            <person name="Granchi Z."/>
            <person name="Peng M."/>
            <person name="de Vries R.P."/>
            <person name="Hilden K."/>
            <person name="Makela M.R."/>
            <person name="Grigoriev I."/>
            <person name="Riley R."/>
        </authorList>
    </citation>
    <scope>NUCLEOTIDE SEQUENCE [LARGE SCALE GENOMIC DNA]</scope>
    <source>
        <strain evidence="9 10">FBCC195</strain>
    </source>
</reference>
<keyword evidence="6 8" id="KW-1133">Transmembrane helix</keyword>
<feature type="transmembrane region" description="Helical" evidence="8">
    <location>
        <begin position="160"/>
        <end position="180"/>
    </location>
</feature>
<dbReference type="InterPro" id="IPR039653">
    <property type="entry name" value="Prenyltransferase"/>
</dbReference>
<keyword evidence="5 8" id="KW-0812">Transmembrane</keyword>
<dbReference type="PANTHER" id="PTHR11048">
    <property type="entry name" value="PRENYLTRANSFERASES"/>
    <property type="match status" value="1"/>
</dbReference>
<evidence type="ECO:0000313" key="9">
    <source>
        <dbReference type="EMBL" id="PSS08835.1"/>
    </source>
</evidence>
<evidence type="ECO:0000256" key="2">
    <source>
        <dbReference type="ARBA" id="ARBA00004141"/>
    </source>
</evidence>
<comment type="similarity">
    <text evidence="3">Belongs to the UbiA prenyltransferase family.</text>
</comment>
<dbReference type="PANTHER" id="PTHR11048:SF28">
    <property type="entry name" value="4-HYDROXYBENZOATE POLYPRENYLTRANSFERASE, MITOCHONDRIAL"/>
    <property type="match status" value="1"/>
</dbReference>
<evidence type="ECO:0000256" key="7">
    <source>
        <dbReference type="ARBA" id="ARBA00023136"/>
    </source>
</evidence>
<accession>A0A2R6QIL6</accession>
<comment type="caution">
    <text evidence="9">The sequence shown here is derived from an EMBL/GenBank/DDBJ whole genome shotgun (WGS) entry which is preliminary data.</text>
</comment>
<protein>
    <submittedName>
        <fullName evidence="9">Uncharacterized protein</fullName>
    </submittedName>
</protein>
<feature type="transmembrane region" description="Helical" evidence="8">
    <location>
        <begin position="100"/>
        <end position="122"/>
    </location>
</feature>
<sequence length="271" mass="30994">SLPCQRYSLWSSGFGSLHMSSQLEKHIHVTEKRNASSDAWHNMTFSYIRLSRLHLFPLGTIFVFWPFAVTTFTFGAIATLLHSAACVLSDICDKDLDSQVGGYTMIFFSHYTVHILTHLRAYKQPPVGNRRSFHYWCMDIHDLHNGYATRRFTMYRPPSVLKYSWVASWSIFYDTIYAWQDRVDDAKAGVKSTALLFGNYVRPILSVFATTFVSLMWLAGILNGNGVWYFCISCGGAACHLIWQLTTWNDADNTDCAAKFAVSTVWLQLKF</sequence>
<name>A0A2R6QIL6_9APHY</name>
<dbReference type="GO" id="GO:0008412">
    <property type="term" value="F:4-hydroxybenzoate polyprenyltransferase activity"/>
    <property type="evidence" value="ECO:0007669"/>
    <property type="project" value="TreeGrafter"/>
</dbReference>
<keyword evidence="4" id="KW-0808">Transferase</keyword>
<evidence type="ECO:0000256" key="4">
    <source>
        <dbReference type="ARBA" id="ARBA00022679"/>
    </source>
</evidence>
<proteinExistence type="inferred from homology"/>
<keyword evidence="7 8" id="KW-0472">Membrane</keyword>
<dbReference type="EMBL" id="MLYV02000341">
    <property type="protein sequence ID" value="PSS08835.1"/>
    <property type="molecule type" value="Genomic_DNA"/>
</dbReference>
<feature type="transmembrane region" description="Helical" evidence="8">
    <location>
        <begin position="226"/>
        <end position="243"/>
    </location>
</feature>
<feature type="non-terminal residue" evidence="9">
    <location>
        <position position="1"/>
    </location>
</feature>
<evidence type="ECO:0000313" key="10">
    <source>
        <dbReference type="Proteomes" id="UP000186601"/>
    </source>
</evidence>
<evidence type="ECO:0000256" key="8">
    <source>
        <dbReference type="SAM" id="Phobius"/>
    </source>
</evidence>
<evidence type="ECO:0000256" key="5">
    <source>
        <dbReference type="ARBA" id="ARBA00022692"/>
    </source>
</evidence>
<keyword evidence="10" id="KW-1185">Reference proteome</keyword>
<evidence type="ECO:0000256" key="3">
    <source>
        <dbReference type="ARBA" id="ARBA00005985"/>
    </source>
</evidence>
<comment type="subcellular location">
    <subcellularLocation>
        <location evidence="2">Membrane</location>
        <topology evidence="2">Multi-pass membrane protein</topology>
    </subcellularLocation>
</comment>
<comment type="cofactor">
    <cofactor evidence="1">
        <name>Mg(2+)</name>
        <dbReference type="ChEBI" id="CHEBI:18420"/>
    </cofactor>
</comment>
<gene>
    <name evidence="9" type="ORF">PHLCEN_2v3450</name>
</gene>
<dbReference type="InterPro" id="IPR000537">
    <property type="entry name" value="UbiA_prenyltransferase"/>
</dbReference>
<dbReference type="Pfam" id="PF01040">
    <property type="entry name" value="UbiA"/>
    <property type="match status" value="1"/>
</dbReference>